<dbReference type="Proteomes" id="UP000578688">
    <property type="component" value="Unassembled WGS sequence"/>
</dbReference>
<dbReference type="RefSeq" id="WP_236101343.1">
    <property type="nucleotide sequence ID" value="NZ_JACBYV010000001.1"/>
</dbReference>
<evidence type="ECO:0000313" key="2">
    <source>
        <dbReference type="EMBL" id="NYH71512.1"/>
    </source>
</evidence>
<gene>
    <name evidence="2" type="ORF">FHR27_000122</name>
</gene>
<protein>
    <submittedName>
        <fullName evidence="2">Uncharacterized protein</fullName>
    </submittedName>
</protein>
<feature type="region of interest" description="Disordered" evidence="1">
    <location>
        <begin position="39"/>
        <end position="61"/>
    </location>
</feature>
<reference evidence="2 3" key="1">
    <citation type="submission" date="2020-07" db="EMBL/GenBank/DDBJ databases">
        <title>Genomic analyses of the natural microbiome of Caenorhabditis elegans.</title>
        <authorList>
            <person name="Samuel B."/>
        </authorList>
    </citation>
    <scope>NUCLEOTIDE SEQUENCE [LARGE SCALE GENOMIC DNA]</scope>
    <source>
        <strain evidence="2 3">BIGb0408</strain>
    </source>
</reference>
<dbReference type="EMBL" id="JACBYV010000001">
    <property type="protein sequence ID" value="NYH71512.1"/>
    <property type="molecule type" value="Genomic_DNA"/>
</dbReference>
<keyword evidence="3" id="KW-1185">Reference proteome</keyword>
<dbReference type="AlphaFoldDB" id="A0A7Z0BLK6"/>
<evidence type="ECO:0000313" key="3">
    <source>
        <dbReference type="Proteomes" id="UP000578688"/>
    </source>
</evidence>
<proteinExistence type="predicted"/>
<comment type="caution">
    <text evidence="2">The sequence shown here is derived from an EMBL/GenBank/DDBJ whole genome shotgun (WGS) entry which is preliminary data.</text>
</comment>
<organism evidence="2 3">
    <name type="scientific">Phytopseudomonas flavescens</name>
    <dbReference type="NCBI Taxonomy" id="29435"/>
    <lineage>
        <taxon>Bacteria</taxon>
        <taxon>Pseudomonadati</taxon>
        <taxon>Pseudomonadota</taxon>
        <taxon>Gammaproteobacteria</taxon>
        <taxon>Pseudomonadales</taxon>
        <taxon>Pseudomonadaceae</taxon>
        <taxon>Phytopseudomonas</taxon>
    </lineage>
</organism>
<evidence type="ECO:0000256" key="1">
    <source>
        <dbReference type="SAM" id="MobiDB-lite"/>
    </source>
</evidence>
<accession>A0A7Z0BLK6</accession>
<name>A0A7Z0BLK6_9GAMM</name>
<sequence length="61" mass="6594">MSIVTFRPRASRIAAKDAEAMPFPNEETTPPVTKMKRVMKNPKKSAVAVEPPGSREGLGSP</sequence>